<dbReference type="SUPFAM" id="SSF56219">
    <property type="entry name" value="DNase I-like"/>
    <property type="match status" value="1"/>
</dbReference>
<dbReference type="PANTHER" id="PTHR23227:SF84">
    <property type="entry name" value="ENDONUCLEASE_EXONUCLEASE_PHOSPHATASE DOMAIN-CONTAINING PROTEIN"/>
    <property type="match status" value="1"/>
</dbReference>
<dbReference type="InterPro" id="IPR036691">
    <property type="entry name" value="Endo/exonu/phosph_ase_sf"/>
</dbReference>
<protein>
    <recommendedName>
        <fullName evidence="3">Endonuclease/exonuclease/phosphatase domain-containing protein</fullName>
    </recommendedName>
</protein>
<dbReference type="PANTHER" id="PTHR23227">
    <property type="entry name" value="BUCENTAUR RELATED"/>
    <property type="match status" value="1"/>
</dbReference>
<evidence type="ECO:0008006" key="3">
    <source>
        <dbReference type="Google" id="ProtNLM"/>
    </source>
</evidence>
<gene>
    <name evidence="1" type="ORF">Y1Q_0023362</name>
</gene>
<reference evidence="1 2" key="1">
    <citation type="journal article" date="2012" name="Genome Biol.">
        <title>Sequencing three crocodilian genomes to illuminate the evolution of archosaurs and amniotes.</title>
        <authorList>
            <person name="St John J.A."/>
            <person name="Braun E.L."/>
            <person name="Isberg S.R."/>
            <person name="Miles L.G."/>
            <person name="Chong A.Y."/>
            <person name="Gongora J."/>
            <person name="Dalzell P."/>
            <person name="Moran C."/>
            <person name="Bed'hom B."/>
            <person name="Abzhanov A."/>
            <person name="Burgess S.C."/>
            <person name="Cooksey A.M."/>
            <person name="Castoe T.A."/>
            <person name="Crawford N.G."/>
            <person name="Densmore L.D."/>
            <person name="Drew J.C."/>
            <person name="Edwards S.V."/>
            <person name="Faircloth B.C."/>
            <person name="Fujita M.K."/>
            <person name="Greenwold M.J."/>
            <person name="Hoffmann F.G."/>
            <person name="Howard J.M."/>
            <person name="Iguchi T."/>
            <person name="Janes D.E."/>
            <person name="Khan S.Y."/>
            <person name="Kohno S."/>
            <person name="de Koning A.J."/>
            <person name="Lance S.L."/>
            <person name="McCarthy F.M."/>
            <person name="McCormack J.E."/>
            <person name="Merchant M.E."/>
            <person name="Peterson D.G."/>
            <person name="Pollock D.D."/>
            <person name="Pourmand N."/>
            <person name="Raney B.J."/>
            <person name="Roessler K.A."/>
            <person name="Sanford J.R."/>
            <person name="Sawyer R.H."/>
            <person name="Schmidt C.J."/>
            <person name="Triplett E.W."/>
            <person name="Tuberville T.D."/>
            <person name="Venegas-Anaya M."/>
            <person name="Howard J.T."/>
            <person name="Jarvis E.D."/>
            <person name="Guillette L.J.Jr."/>
            <person name="Glenn T.C."/>
            <person name="Green R.E."/>
            <person name="Ray D.A."/>
        </authorList>
    </citation>
    <scope>NUCLEOTIDE SEQUENCE [LARGE SCALE GENOMIC DNA]</scope>
    <source>
        <strain evidence="1">KSC_2009_1</strain>
    </source>
</reference>
<comment type="caution">
    <text evidence="1">The sequence shown here is derived from an EMBL/GenBank/DDBJ whole genome shotgun (WGS) entry which is preliminary data.</text>
</comment>
<dbReference type="Proteomes" id="UP000050525">
    <property type="component" value="Unassembled WGS sequence"/>
</dbReference>
<evidence type="ECO:0000313" key="2">
    <source>
        <dbReference type="Proteomes" id="UP000050525"/>
    </source>
</evidence>
<organism evidence="1 2">
    <name type="scientific">Alligator mississippiensis</name>
    <name type="common">American alligator</name>
    <dbReference type="NCBI Taxonomy" id="8496"/>
    <lineage>
        <taxon>Eukaryota</taxon>
        <taxon>Metazoa</taxon>
        <taxon>Chordata</taxon>
        <taxon>Craniata</taxon>
        <taxon>Vertebrata</taxon>
        <taxon>Euteleostomi</taxon>
        <taxon>Archelosauria</taxon>
        <taxon>Archosauria</taxon>
        <taxon>Crocodylia</taxon>
        <taxon>Alligatoridae</taxon>
        <taxon>Alligatorinae</taxon>
        <taxon>Alligator</taxon>
    </lineage>
</organism>
<sequence>MGSYTHRDHHSCGQNKKRLNFGTWNVRTLINNPKSDCPEKQTAIVVQELARHNINIAAVSKTQLAEEGQLREVSRGYTFFWKRKPNHDPCIHRVGFVFRNKIADILPELSLSVNERLMTLHLHFSQNQRATVISAFAPTLHSDEEVKEGFYSDFDNILASISRDNKVILLGDFNTWVGRDHEIWSRTISKSGVGKANANGILLLTKCAQHGLIITNTVFCQKDQLKTMWRHPRSEHWHILDYIIIQGRDQ</sequence>
<evidence type="ECO:0000313" key="1">
    <source>
        <dbReference type="EMBL" id="KYO38647.1"/>
    </source>
</evidence>
<dbReference type="InterPro" id="IPR027124">
    <property type="entry name" value="Swc5/CFDP1/2"/>
</dbReference>
<name>A0A151NP87_ALLMI</name>
<proteinExistence type="predicted"/>
<dbReference type="EMBL" id="AKHW03002440">
    <property type="protein sequence ID" value="KYO38647.1"/>
    <property type="molecule type" value="Genomic_DNA"/>
</dbReference>
<dbReference type="Gene3D" id="3.60.10.10">
    <property type="entry name" value="Endonuclease/exonuclease/phosphatase"/>
    <property type="match status" value="1"/>
</dbReference>
<dbReference type="AlphaFoldDB" id="A0A151NP87"/>
<keyword evidence="2" id="KW-1185">Reference proteome</keyword>
<dbReference type="STRING" id="8496.A0A151NP87"/>
<accession>A0A151NP87</accession>